<dbReference type="InterPro" id="IPR001283">
    <property type="entry name" value="CRISP-related"/>
</dbReference>
<dbReference type="AlphaFoldDB" id="A0A9P1IJJ1"/>
<name>A0A9P1IJJ1_9PELO</name>
<evidence type="ECO:0000256" key="1">
    <source>
        <dbReference type="SAM" id="MobiDB-lite"/>
    </source>
</evidence>
<gene>
    <name evidence="4" type="ORF">CAMP_LOCUS8695</name>
</gene>
<dbReference type="Proteomes" id="UP001152747">
    <property type="component" value="Unassembled WGS sequence"/>
</dbReference>
<feature type="compositionally biased region" description="Acidic residues" evidence="1">
    <location>
        <begin position="285"/>
        <end position="294"/>
    </location>
</feature>
<accession>A0A9P1IJJ1</accession>
<dbReference type="PANTHER" id="PTHR10334">
    <property type="entry name" value="CYSTEINE-RICH SECRETORY PROTEIN-RELATED"/>
    <property type="match status" value="1"/>
</dbReference>
<dbReference type="SUPFAM" id="SSF55797">
    <property type="entry name" value="PR-1-like"/>
    <property type="match status" value="1"/>
</dbReference>
<feature type="region of interest" description="Disordered" evidence="1">
    <location>
        <begin position="269"/>
        <end position="308"/>
    </location>
</feature>
<dbReference type="InterPro" id="IPR035940">
    <property type="entry name" value="CAP_sf"/>
</dbReference>
<dbReference type="SMART" id="SM00198">
    <property type="entry name" value="SCP"/>
    <property type="match status" value="1"/>
</dbReference>
<keyword evidence="2" id="KW-0732">Signal</keyword>
<dbReference type="GO" id="GO:0005576">
    <property type="term" value="C:extracellular region"/>
    <property type="evidence" value="ECO:0007669"/>
    <property type="project" value="InterPro"/>
</dbReference>
<evidence type="ECO:0000313" key="5">
    <source>
        <dbReference type="Proteomes" id="UP001152747"/>
    </source>
</evidence>
<protein>
    <recommendedName>
        <fullName evidence="3">SCP domain-containing protein</fullName>
    </recommendedName>
</protein>
<feature type="compositionally biased region" description="Polar residues" evidence="1">
    <location>
        <begin position="33"/>
        <end position="43"/>
    </location>
</feature>
<dbReference type="Pfam" id="PF00188">
    <property type="entry name" value="CAP"/>
    <property type="match status" value="1"/>
</dbReference>
<organism evidence="4 5">
    <name type="scientific">Caenorhabditis angaria</name>
    <dbReference type="NCBI Taxonomy" id="860376"/>
    <lineage>
        <taxon>Eukaryota</taxon>
        <taxon>Metazoa</taxon>
        <taxon>Ecdysozoa</taxon>
        <taxon>Nematoda</taxon>
        <taxon>Chromadorea</taxon>
        <taxon>Rhabditida</taxon>
        <taxon>Rhabditina</taxon>
        <taxon>Rhabditomorpha</taxon>
        <taxon>Rhabditoidea</taxon>
        <taxon>Rhabditidae</taxon>
        <taxon>Peloderinae</taxon>
        <taxon>Caenorhabditis</taxon>
    </lineage>
</organism>
<proteinExistence type="predicted"/>
<evidence type="ECO:0000259" key="3">
    <source>
        <dbReference type="SMART" id="SM00198"/>
    </source>
</evidence>
<reference evidence="4" key="1">
    <citation type="submission" date="2022-11" db="EMBL/GenBank/DDBJ databases">
        <authorList>
            <person name="Kikuchi T."/>
        </authorList>
    </citation>
    <scope>NUCLEOTIDE SEQUENCE</scope>
    <source>
        <strain evidence="4">PS1010</strain>
    </source>
</reference>
<dbReference type="InterPro" id="IPR018244">
    <property type="entry name" value="Allrgn_V5/Tpx1_CS"/>
</dbReference>
<feature type="chain" id="PRO_5040402749" description="SCP domain-containing protein" evidence="2">
    <location>
        <begin position="22"/>
        <end position="308"/>
    </location>
</feature>
<dbReference type="FunFam" id="3.40.33.10:FF:000033">
    <property type="entry name" value="Protein lon-1"/>
    <property type="match status" value="1"/>
</dbReference>
<evidence type="ECO:0000313" key="4">
    <source>
        <dbReference type="EMBL" id="CAI5446058.1"/>
    </source>
</evidence>
<dbReference type="Gene3D" id="3.40.33.10">
    <property type="entry name" value="CAP"/>
    <property type="match status" value="1"/>
</dbReference>
<dbReference type="PRINTS" id="PR00837">
    <property type="entry name" value="V5TPXLIKE"/>
</dbReference>
<dbReference type="InterPro" id="IPR014044">
    <property type="entry name" value="CAP_dom"/>
</dbReference>
<dbReference type="PROSITE" id="PS01009">
    <property type="entry name" value="CRISP_1"/>
    <property type="match status" value="1"/>
</dbReference>
<evidence type="ECO:0000256" key="2">
    <source>
        <dbReference type="SAM" id="SignalP"/>
    </source>
</evidence>
<dbReference type="CDD" id="cd05380">
    <property type="entry name" value="CAP_euk"/>
    <property type="match status" value="1"/>
</dbReference>
<comment type="caution">
    <text evidence="4">The sequence shown here is derived from an EMBL/GenBank/DDBJ whole genome shotgun (WGS) entry which is preliminary data.</text>
</comment>
<feature type="domain" description="SCP" evidence="3">
    <location>
        <begin position="82"/>
        <end position="221"/>
    </location>
</feature>
<dbReference type="OrthoDB" id="43654at2759"/>
<feature type="signal peptide" evidence="2">
    <location>
        <begin position="1"/>
        <end position="21"/>
    </location>
</feature>
<feature type="region of interest" description="Disordered" evidence="1">
    <location>
        <begin position="33"/>
        <end position="52"/>
    </location>
</feature>
<sequence>MHNFDLFTFILATAATGLTTAFNVPHGALTGQAVTSHSGPNTVSSELLSSPSSHKREKRGYWFPQHYQGDNNLLVSSEPPNEYLKKWIVHEHNRFRRMVPASDMNMLYWSDELAASAQRHADTCDFRHSRGRNNVGENIWAAPYSNYSDSISIWFNEVHNPRCGCNHAYKHCCGHYVQVVWAKTNLVGCGFSRCRDVQGVWGRGHRNVFVCHYNPQGNTVFVTAKGQLYAMPAFTWATDGQSRCSNCPASAPACYQGLCYMPKNYQEHTTTTTTTEPPPPSSESVEFENADDTEASASEFEEQRFWKF</sequence>
<dbReference type="EMBL" id="CANHGI010000003">
    <property type="protein sequence ID" value="CAI5446058.1"/>
    <property type="molecule type" value="Genomic_DNA"/>
</dbReference>
<keyword evidence="5" id="KW-1185">Reference proteome</keyword>